<dbReference type="HOGENOM" id="CLU_018688_2_1_1"/>
<dbReference type="Proteomes" id="UP000016930">
    <property type="component" value="Unassembled WGS sequence"/>
</dbReference>
<dbReference type="AlphaFoldDB" id="M2QXC1"/>
<keyword evidence="1" id="KW-1133">Transmembrane helix</keyword>
<name>M2QXC1_CERS8</name>
<organism evidence="3 4">
    <name type="scientific">Ceriporiopsis subvermispora (strain B)</name>
    <name type="common">White-rot fungus</name>
    <name type="synonym">Gelatoporia subvermispora</name>
    <dbReference type="NCBI Taxonomy" id="914234"/>
    <lineage>
        <taxon>Eukaryota</taxon>
        <taxon>Fungi</taxon>
        <taxon>Dikarya</taxon>
        <taxon>Basidiomycota</taxon>
        <taxon>Agaricomycotina</taxon>
        <taxon>Agaricomycetes</taxon>
        <taxon>Polyporales</taxon>
        <taxon>Gelatoporiaceae</taxon>
        <taxon>Gelatoporia</taxon>
    </lineage>
</organism>
<feature type="domain" description="DUF6535" evidence="2">
    <location>
        <begin position="12"/>
        <end position="136"/>
    </location>
</feature>
<evidence type="ECO:0000313" key="3">
    <source>
        <dbReference type="EMBL" id="EMD31181.1"/>
    </source>
</evidence>
<feature type="non-terminal residue" evidence="3">
    <location>
        <position position="137"/>
    </location>
</feature>
<accession>M2QXC1</accession>
<dbReference type="Pfam" id="PF20153">
    <property type="entry name" value="DUF6535"/>
    <property type="match status" value="1"/>
</dbReference>
<protein>
    <recommendedName>
        <fullName evidence="2">DUF6535 domain-containing protein</fullName>
    </recommendedName>
</protein>
<keyword evidence="1" id="KW-0812">Transmembrane</keyword>
<dbReference type="EMBL" id="KB445822">
    <property type="protein sequence ID" value="EMD31181.1"/>
    <property type="molecule type" value="Genomic_DNA"/>
</dbReference>
<dbReference type="InterPro" id="IPR045338">
    <property type="entry name" value="DUF6535"/>
</dbReference>
<reference evidence="3 4" key="1">
    <citation type="journal article" date="2012" name="Proc. Natl. Acad. Sci. U.S.A.">
        <title>Comparative genomics of Ceriporiopsis subvermispora and Phanerochaete chrysosporium provide insight into selective ligninolysis.</title>
        <authorList>
            <person name="Fernandez-Fueyo E."/>
            <person name="Ruiz-Duenas F.J."/>
            <person name="Ferreira P."/>
            <person name="Floudas D."/>
            <person name="Hibbett D.S."/>
            <person name="Canessa P."/>
            <person name="Larrondo L.F."/>
            <person name="James T.Y."/>
            <person name="Seelenfreund D."/>
            <person name="Lobos S."/>
            <person name="Polanco R."/>
            <person name="Tello M."/>
            <person name="Honda Y."/>
            <person name="Watanabe T."/>
            <person name="Watanabe T."/>
            <person name="Ryu J.S."/>
            <person name="Kubicek C.P."/>
            <person name="Schmoll M."/>
            <person name="Gaskell J."/>
            <person name="Hammel K.E."/>
            <person name="St John F.J."/>
            <person name="Vanden Wymelenberg A."/>
            <person name="Sabat G."/>
            <person name="Splinter BonDurant S."/>
            <person name="Syed K."/>
            <person name="Yadav J.S."/>
            <person name="Doddapaneni H."/>
            <person name="Subramanian V."/>
            <person name="Lavin J.L."/>
            <person name="Oguiza J.A."/>
            <person name="Perez G."/>
            <person name="Pisabarro A.G."/>
            <person name="Ramirez L."/>
            <person name="Santoyo F."/>
            <person name="Master E."/>
            <person name="Coutinho P.M."/>
            <person name="Henrissat B."/>
            <person name="Lombard V."/>
            <person name="Magnuson J.K."/>
            <person name="Kuees U."/>
            <person name="Hori C."/>
            <person name="Igarashi K."/>
            <person name="Samejima M."/>
            <person name="Held B.W."/>
            <person name="Barry K.W."/>
            <person name="LaButti K.M."/>
            <person name="Lapidus A."/>
            <person name="Lindquist E.A."/>
            <person name="Lucas S.M."/>
            <person name="Riley R."/>
            <person name="Salamov A.A."/>
            <person name="Hoffmeister D."/>
            <person name="Schwenk D."/>
            <person name="Hadar Y."/>
            <person name="Yarden O."/>
            <person name="de Vries R.P."/>
            <person name="Wiebenga A."/>
            <person name="Stenlid J."/>
            <person name="Eastwood D."/>
            <person name="Grigoriev I.V."/>
            <person name="Berka R.M."/>
            <person name="Blanchette R.A."/>
            <person name="Kersten P."/>
            <person name="Martinez A.T."/>
            <person name="Vicuna R."/>
            <person name="Cullen D."/>
        </authorList>
    </citation>
    <scope>NUCLEOTIDE SEQUENCE [LARGE SCALE GENOMIC DNA]</scope>
    <source>
        <strain evidence="3 4">B</strain>
    </source>
</reference>
<proteinExistence type="predicted"/>
<keyword evidence="4" id="KW-1185">Reference proteome</keyword>
<evidence type="ECO:0000313" key="4">
    <source>
        <dbReference type="Proteomes" id="UP000016930"/>
    </source>
</evidence>
<evidence type="ECO:0000259" key="2">
    <source>
        <dbReference type="Pfam" id="PF20153"/>
    </source>
</evidence>
<feature type="transmembrane region" description="Helical" evidence="1">
    <location>
        <begin position="37"/>
        <end position="59"/>
    </location>
</feature>
<keyword evidence="1" id="KW-0472">Membrane</keyword>
<dbReference type="STRING" id="914234.M2QXC1"/>
<feature type="transmembrane region" description="Helical" evidence="1">
    <location>
        <begin position="107"/>
        <end position="130"/>
    </location>
</feature>
<evidence type="ECO:0000256" key="1">
    <source>
        <dbReference type="SAM" id="Phobius"/>
    </source>
</evidence>
<sequence>METAEKSAKEGWTECSRRLQEHDQQTVGAWKEEIDSLLVFAGLFSAVLTAFNVGLYTSLNPDPGVDLTNRILLQISSQLSNLSVSDNTIRSTSFAQSPHLEPTASSIWINAMWFSSLVCSLASATIGILARQWLNYF</sequence>
<gene>
    <name evidence="3" type="ORF">CERSUDRAFT_25994</name>
</gene>
<dbReference type="OrthoDB" id="3269725at2759"/>